<dbReference type="GO" id="GO:0005524">
    <property type="term" value="F:ATP binding"/>
    <property type="evidence" value="ECO:0007669"/>
    <property type="project" value="UniProtKB-UniRule"/>
</dbReference>
<dbReference type="STRING" id="1641165.XM38_03860"/>
<evidence type="ECO:0000313" key="14">
    <source>
        <dbReference type="EMBL" id="ASC70708.1"/>
    </source>
</evidence>
<evidence type="ECO:0000256" key="10">
    <source>
        <dbReference type="HAMAP-Rule" id="MF_00185"/>
    </source>
</evidence>
<evidence type="ECO:0000256" key="6">
    <source>
        <dbReference type="ARBA" id="ARBA00022741"/>
    </source>
</evidence>
<dbReference type="InterPro" id="IPR018022">
    <property type="entry name" value="IPT"/>
</dbReference>
<evidence type="ECO:0000256" key="7">
    <source>
        <dbReference type="ARBA" id="ARBA00022840"/>
    </source>
</evidence>
<accession>A0A1Z3HK84</accession>
<dbReference type="AlphaFoldDB" id="A0A1Z3HK84"/>
<comment type="function">
    <text evidence="2 10 12">Catalyzes the transfer of a dimethylallyl group onto the adenine at position 37 in tRNAs that read codons beginning with uridine, leading to the formation of N6-(dimethylallyl)adenosine (i(6)A).</text>
</comment>
<comment type="catalytic activity">
    <reaction evidence="9 10 11">
        <text>adenosine(37) in tRNA + dimethylallyl diphosphate = N(6)-dimethylallyladenosine(37) in tRNA + diphosphate</text>
        <dbReference type="Rhea" id="RHEA:26482"/>
        <dbReference type="Rhea" id="RHEA-COMP:10162"/>
        <dbReference type="Rhea" id="RHEA-COMP:10375"/>
        <dbReference type="ChEBI" id="CHEBI:33019"/>
        <dbReference type="ChEBI" id="CHEBI:57623"/>
        <dbReference type="ChEBI" id="CHEBI:74411"/>
        <dbReference type="ChEBI" id="CHEBI:74415"/>
        <dbReference type="EC" id="2.5.1.75"/>
    </reaction>
</comment>
<dbReference type="OrthoDB" id="9776390at2"/>
<evidence type="ECO:0000256" key="9">
    <source>
        <dbReference type="ARBA" id="ARBA00049563"/>
    </source>
</evidence>
<evidence type="ECO:0000256" key="4">
    <source>
        <dbReference type="ARBA" id="ARBA00022679"/>
    </source>
</evidence>
<evidence type="ECO:0000256" key="13">
    <source>
        <dbReference type="RuleBase" id="RU003785"/>
    </source>
</evidence>
<feature type="site" description="Interaction with substrate tRNA" evidence="10">
    <location>
        <position position="138"/>
    </location>
</feature>
<comment type="cofactor">
    <cofactor evidence="1 10">
        <name>Mg(2+)</name>
        <dbReference type="ChEBI" id="CHEBI:18420"/>
    </cofactor>
</comment>
<dbReference type="Proteomes" id="UP000191901">
    <property type="component" value="Chromosome"/>
</dbReference>
<reference evidence="14 15" key="1">
    <citation type="journal article" date="2016" name="Biochim. Biophys. Acta">
        <title>Characterization of red-shifted phycobilisomes isolated from the chlorophyll f-containing cyanobacterium Halomicronema hongdechloris.</title>
        <authorList>
            <person name="Li Y."/>
            <person name="Lin Y."/>
            <person name="Garvey C.J."/>
            <person name="Birch D."/>
            <person name="Corkery R.W."/>
            <person name="Loughlin P.C."/>
            <person name="Scheer H."/>
            <person name="Willows R.D."/>
            <person name="Chen M."/>
        </authorList>
    </citation>
    <scope>NUCLEOTIDE SEQUENCE [LARGE SCALE GENOMIC DNA]</scope>
    <source>
        <strain evidence="14 15">C2206</strain>
    </source>
</reference>
<dbReference type="EC" id="2.5.1.75" evidence="10"/>
<dbReference type="SUPFAM" id="SSF52540">
    <property type="entry name" value="P-loop containing nucleoside triphosphate hydrolases"/>
    <property type="match status" value="1"/>
</dbReference>
<keyword evidence="6 10" id="KW-0547">Nucleotide-binding</keyword>
<dbReference type="GO" id="GO:0052381">
    <property type="term" value="F:tRNA dimethylallyltransferase activity"/>
    <property type="evidence" value="ECO:0007669"/>
    <property type="project" value="UniProtKB-UniRule"/>
</dbReference>
<dbReference type="Pfam" id="PF01715">
    <property type="entry name" value="IPPT"/>
    <property type="match status" value="1"/>
</dbReference>
<dbReference type="InterPro" id="IPR039657">
    <property type="entry name" value="Dimethylallyltransferase"/>
</dbReference>
<comment type="caution">
    <text evidence="10">Lacks conserved residue(s) required for the propagation of feature annotation.</text>
</comment>
<dbReference type="PANTHER" id="PTHR11088:SF60">
    <property type="entry name" value="TRNA DIMETHYLALLYLTRANSFERASE"/>
    <property type="match status" value="1"/>
</dbReference>
<name>A0A1Z3HK84_9CYAN</name>
<evidence type="ECO:0000256" key="3">
    <source>
        <dbReference type="ARBA" id="ARBA00005842"/>
    </source>
</evidence>
<gene>
    <name evidence="10 14" type="primary">miaA</name>
    <name evidence="14" type="ORF">XM38_016530</name>
</gene>
<protein>
    <recommendedName>
        <fullName evidence="10">tRNA dimethylallyltransferase</fullName>
        <ecNumber evidence="10">2.5.1.75</ecNumber>
    </recommendedName>
    <alternativeName>
        <fullName evidence="10">Dimethylallyl diphosphate:tRNA dimethylallyltransferase</fullName>
        <shortName evidence="10">DMAPP:tRNA dimethylallyltransferase</shortName>
        <shortName evidence="10">DMATase</shortName>
    </alternativeName>
    <alternativeName>
        <fullName evidence="10">Isopentenyl-diphosphate:tRNA isopentenyltransferase</fullName>
        <shortName evidence="10">IPP transferase</shortName>
        <shortName evidence="10">IPPT</shortName>
        <shortName evidence="10">IPTase</shortName>
    </alternativeName>
</protein>
<evidence type="ECO:0000313" key="15">
    <source>
        <dbReference type="Proteomes" id="UP000191901"/>
    </source>
</evidence>
<dbReference type="GO" id="GO:0006400">
    <property type="term" value="P:tRNA modification"/>
    <property type="evidence" value="ECO:0007669"/>
    <property type="project" value="TreeGrafter"/>
</dbReference>
<feature type="binding site" evidence="10">
    <location>
        <begin position="26"/>
        <end position="31"/>
    </location>
    <ligand>
        <name>substrate</name>
    </ligand>
</feature>
<feature type="region of interest" description="Interaction with substrate tRNA" evidence="10">
    <location>
        <begin position="49"/>
        <end position="52"/>
    </location>
</feature>
<dbReference type="EMBL" id="CP021983">
    <property type="protein sequence ID" value="ASC70708.1"/>
    <property type="molecule type" value="Genomic_DNA"/>
</dbReference>
<organism evidence="14 15">
    <name type="scientific">Halomicronema hongdechloris C2206</name>
    <dbReference type="NCBI Taxonomy" id="1641165"/>
    <lineage>
        <taxon>Bacteria</taxon>
        <taxon>Bacillati</taxon>
        <taxon>Cyanobacteriota</taxon>
        <taxon>Cyanophyceae</taxon>
        <taxon>Nodosilineales</taxon>
        <taxon>Nodosilineaceae</taxon>
        <taxon>Halomicronema</taxon>
    </lineage>
</organism>
<dbReference type="Gene3D" id="1.10.20.140">
    <property type="match status" value="1"/>
</dbReference>
<feature type="binding site" evidence="10">
    <location>
        <begin position="24"/>
        <end position="31"/>
    </location>
    <ligand>
        <name>ATP</name>
        <dbReference type="ChEBI" id="CHEBI:30616"/>
    </ligand>
</feature>
<keyword evidence="7 10" id="KW-0067">ATP-binding</keyword>
<sequence length="330" mass="36572">MDHPKIHARSRVSSYVPILIAIGGATATGKTGLAIALAERLQGVILSADSRQVYRGFDIGTAKPTPQEQARVPHYLIDIREPTDTLTLATYQQTAQAIIADSHRQGTVPLLVGGTGLYLEAIVKGLKIPPVAPQPRLRSHFTQLGQPHSYQLLQVVDPTVAQRIHPNDAVRTQRALEVYYVTGQPISTLQGEVPPPYPVLYLGLDCDRQSLAQRIAHRTDTMIAMGLVAEVKALIDRYGPDLPLLRTLGYDEIRRYLAGDCSLAQAKQLIIQHTGQFAKRQRTWFRRRAPITWFDAEATDLLDQAWSRVARFMDATQAQKWSSGSGRSRG</sequence>
<keyword evidence="5 10" id="KW-0819">tRNA processing</keyword>
<evidence type="ECO:0000256" key="8">
    <source>
        <dbReference type="ARBA" id="ARBA00022842"/>
    </source>
</evidence>
<dbReference type="Gene3D" id="3.40.50.300">
    <property type="entry name" value="P-loop containing nucleotide triphosphate hydrolases"/>
    <property type="match status" value="1"/>
</dbReference>
<keyword evidence="8 10" id="KW-0460">Magnesium</keyword>
<dbReference type="InterPro" id="IPR027417">
    <property type="entry name" value="P-loop_NTPase"/>
</dbReference>
<dbReference type="KEGG" id="hhg:XM38_016530"/>
<comment type="subunit">
    <text evidence="10">Monomer.</text>
</comment>
<evidence type="ECO:0000256" key="5">
    <source>
        <dbReference type="ARBA" id="ARBA00022694"/>
    </source>
</evidence>
<dbReference type="HAMAP" id="MF_00185">
    <property type="entry name" value="IPP_trans"/>
    <property type="match status" value="1"/>
</dbReference>
<evidence type="ECO:0000256" key="12">
    <source>
        <dbReference type="RuleBase" id="RU003784"/>
    </source>
</evidence>
<dbReference type="PANTHER" id="PTHR11088">
    <property type="entry name" value="TRNA DIMETHYLALLYLTRANSFERASE"/>
    <property type="match status" value="1"/>
</dbReference>
<comment type="similarity">
    <text evidence="3 10 13">Belongs to the IPP transferase family.</text>
</comment>
<evidence type="ECO:0000256" key="1">
    <source>
        <dbReference type="ARBA" id="ARBA00001946"/>
    </source>
</evidence>
<feature type="site" description="Interaction with substrate tRNA" evidence="10">
    <location>
        <position position="115"/>
    </location>
</feature>
<keyword evidence="15" id="KW-1185">Reference proteome</keyword>
<evidence type="ECO:0000256" key="11">
    <source>
        <dbReference type="RuleBase" id="RU003783"/>
    </source>
</evidence>
<evidence type="ECO:0000256" key="2">
    <source>
        <dbReference type="ARBA" id="ARBA00003213"/>
    </source>
</evidence>
<proteinExistence type="inferred from homology"/>
<dbReference type="NCBIfam" id="TIGR00174">
    <property type="entry name" value="miaA"/>
    <property type="match status" value="1"/>
</dbReference>
<dbReference type="RefSeq" id="WP_080806043.1">
    <property type="nucleotide sequence ID" value="NZ_CP021983.2"/>
</dbReference>
<keyword evidence="4 10" id="KW-0808">Transferase</keyword>